<evidence type="ECO:0000259" key="3">
    <source>
        <dbReference type="Pfam" id="PF21787"/>
    </source>
</evidence>
<dbReference type="Proteomes" id="UP000478052">
    <property type="component" value="Unassembled WGS sequence"/>
</dbReference>
<feature type="domain" description="Transposable element P transposase-like RNase H" evidence="3">
    <location>
        <begin position="401"/>
        <end position="537"/>
    </location>
</feature>
<dbReference type="AlphaFoldDB" id="A0A6G0VZC6"/>
<sequence>EEDLIQTYNPLDTTSSNTDRAPLTCDGDKEELICEPIMNIEHPCNDLMLSSRILIEHNYSTNCNDSSLNGSSTSDFNIPVHQKNKLNQTSKEQFNTASILFCELDTWNLNLPSNWQKYLSMDKKFFGVSEIVFVYEQNNVNSFMRKTIIVNQDLDLTCNILGKNISGEKFKNSFHKLESRQHLINLISEMASMKICRGVDLSSAKKYDSMLSRNTNLLSDTMLIKRHLNCPIIIINSYHCSFCTRAKQSINRQISQRLSISSPKRLTIRTTPKSKKSLEILRKNNELQRKQKNRFRKKIDLMRKNMDELQEKIKNTTECSIEQKMNDINCPGYQKTIIKEIFGAAKVNNSKGRRYSDEWIMLCMLLHIRSPSGYNFLNKNNILPLPSISSIRRYLGLINMTCGFDPSFFALLKKHLENKTEFQKHGVLLVDEISVRESITVCSKSLTYRGLVDHGEDYKASDINEKATSGLVFMFQPLADSYSQPVAVFASRGPVVGTELAKLIIKCIILLEKAGGIIHGIVSDGAQTNRKMWTELGVNGHIDSFQNWFHHPLDDDRKIYAFSDTPHLFKNIHGQYIQWQHIKRLYEEDVKLMGNLRVCPKLSKNHIVLSVSDKMRVRLATQVLSNSVANGLLFYKTYKISGFEDCEPTAMFCRKFNDCFDALNRKFGAEGLRVDGKDYQFLQSFLIWMNDWEKQLINGQIKKSEFLTDSTACGLRVTIQSTLDLSKYLNSCWNFKYLLTGKINQDKLEAAGSNDHPSAPTFLQLYKLLSTYSILKPPKSGNCTISDDSPLTPLISISDLKNIYNSEKSNLLQNLKTKLNTIIEQKEWEFTDIVEHNYAKAEVVDCLIYYLTGYLSKQLLKYTKDCDTCKSSFVVSEVYSQQLPATLVNMKTRGGLIHPNKNFFNFIRKIEESFAQHSSSANIFELITIDLMKIKPLSFPCAIHGEQII</sequence>
<evidence type="ECO:0000256" key="2">
    <source>
        <dbReference type="SAM" id="MobiDB-lite"/>
    </source>
</evidence>
<feature type="non-terminal residue" evidence="5">
    <location>
        <position position="949"/>
    </location>
</feature>
<gene>
    <name evidence="5" type="ORF">FWK35_00029104</name>
</gene>
<evidence type="ECO:0000313" key="6">
    <source>
        <dbReference type="Proteomes" id="UP000478052"/>
    </source>
</evidence>
<name>A0A6G0VZC6_APHCR</name>
<accession>A0A6G0VZC6</accession>
<dbReference type="Pfam" id="PF21787">
    <property type="entry name" value="TNP-like_RNaseH_N"/>
    <property type="match status" value="1"/>
</dbReference>
<dbReference type="OrthoDB" id="6613714at2759"/>
<keyword evidence="1" id="KW-0175">Coiled coil</keyword>
<evidence type="ECO:0000256" key="1">
    <source>
        <dbReference type="SAM" id="Coils"/>
    </source>
</evidence>
<feature type="non-terminal residue" evidence="5">
    <location>
        <position position="1"/>
    </location>
</feature>
<dbReference type="InterPro" id="IPR048366">
    <property type="entry name" value="TNP-like_GBD"/>
</dbReference>
<dbReference type="PANTHER" id="PTHR47577:SF2">
    <property type="entry name" value="THAP DOMAIN CONTAINING 9"/>
    <property type="match status" value="1"/>
</dbReference>
<dbReference type="Pfam" id="PF21788">
    <property type="entry name" value="TNP-like_GBD"/>
    <property type="match status" value="1"/>
</dbReference>
<feature type="domain" description="Transposable element P transposase-like GTP-binding insertion" evidence="4">
    <location>
        <begin position="573"/>
        <end position="665"/>
    </location>
</feature>
<dbReference type="EMBL" id="VUJU01010421">
    <property type="protein sequence ID" value="KAF0714404.1"/>
    <property type="molecule type" value="Genomic_DNA"/>
</dbReference>
<dbReference type="InterPro" id="IPR048365">
    <property type="entry name" value="TNP-like_RNaseH_N"/>
</dbReference>
<reference evidence="5 6" key="1">
    <citation type="submission" date="2019-08" db="EMBL/GenBank/DDBJ databases">
        <title>Whole genome of Aphis craccivora.</title>
        <authorList>
            <person name="Voronova N.V."/>
            <person name="Shulinski R.S."/>
            <person name="Bandarenka Y.V."/>
            <person name="Zhorov D.G."/>
            <person name="Warner D."/>
        </authorList>
    </citation>
    <scope>NUCLEOTIDE SEQUENCE [LARGE SCALE GENOMIC DNA]</scope>
    <source>
        <strain evidence="5">180601</strain>
        <tissue evidence="5">Whole Body</tissue>
    </source>
</reference>
<evidence type="ECO:0000259" key="4">
    <source>
        <dbReference type="Pfam" id="PF21788"/>
    </source>
</evidence>
<comment type="caution">
    <text evidence="5">The sequence shown here is derived from an EMBL/GenBank/DDBJ whole genome shotgun (WGS) entry which is preliminary data.</text>
</comment>
<evidence type="ECO:0000313" key="5">
    <source>
        <dbReference type="EMBL" id="KAF0714404.1"/>
    </source>
</evidence>
<evidence type="ECO:0008006" key="7">
    <source>
        <dbReference type="Google" id="ProtNLM"/>
    </source>
</evidence>
<keyword evidence="6" id="KW-1185">Reference proteome</keyword>
<protein>
    <recommendedName>
        <fullName evidence="7">THAP-type domain-containing protein</fullName>
    </recommendedName>
</protein>
<feature type="coiled-coil region" evidence="1">
    <location>
        <begin position="278"/>
        <end position="319"/>
    </location>
</feature>
<organism evidence="5 6">
    <name type="scientific">Aphis craccivora</name>
    <name type="common">Cowpea aphid</name>
    <dbReference type="NCBI Taxonomy" id="307492"/>
    <lineage>
        <taxon>Eukaryota</taxon>
        <taxon>Metazoa</taxon>
        <taxon>Ecdysozoa</taxon>
        <taxon>Arthropoda</taxon>
        <taxon>Hexapoda</taxon>
        <taxon>Insecta</taxon>
        <taxon>Pterygota</taxon>
        <taxon>Neoptera</taxon>
        <taxon>Paraneoptera</taxon>
        <taxon>Hemiptera</taxon>
        <taxon>Sternorrhyncha</taxon>
        <taxon>Aphidomorpha</taxon>
        <taxon>Aphidoidea</taxon>
        <taxon>Aphididae</taxon>
        <taxon>Aphidini</taxon>
        <taxon>Aphis</taxon>
        <taxon>Aphis</taxon>
    </lineage>
</organism>
<dbReference type="PANTHER" id="PTHR47577">
    <property type="entry name" value="THAP DOMAIN-CONTAINING PROTEIN 6"/>
    <property type="match status" value="1"/>
</dbReference>
<feature type="compositionally biased region" description="Polar residues" evidence="2">
    <location>
        <begin position="1"/>
        <end position="19"/>
    </location>
</feature>
<proteinExistence type="predicted"/>
<feature type="region of interest" description="Disordered" evidence="2">
    <location>
        <begin position="1"/>
        <end position="21"/>
    </location>
</feature>